<keyword evidence="8 14" id="KW-0067">ATP-binding</keyword>
<evidence type="ECO:0000256" key="3">
    <source>
        <dbReference type="ARBA" id="ARBA00012551"/>
    </source>
</evidence>
<dbReference type="GO" id="GO:0005524">
    <property type="term" value="F:ATP binding"/>
    <property type="evidence" value="ECO:0007669"/>
    <property type="project" value="UniProtKB-KW"/>
</dbReference>
<dbReference type="InterPro" id="IPR012340">
    <property type="entry name" value="NA-bd_OB-fold"/>
</dbReference>
<dbReference type="InterPro" id="IPR041562">
    <property type="entry name" value="MCM_lid"/>
</dbReference>
<evidence type="ECO:0000256" key="5">
    <source>
        <dbReference type="ARBA" id="ARBA00022763"/>
    </source>
</evidence>
<dbReference type="Gene3D" id="3.40.50.300">
    <property type="entry name" value="P-loop containing nucleotide triphosphate hydrolases"/>
    <property type="match status" value="1"/>
</dbReference>
<evidence type="ECO:0000256" key="1">
    <source>
        <dbReference type="ARBA" id="ARBA00004123"/>
    </source>
</evidence>
<dbReference type="EC" id="3.6.4.12" evidence="3"/>
<comment type="subcellular location">
    <subcellularLocation>
        <location evidence="1">Nucleus</location>
    </subcellularLocation>
</comment>
<dbReference type="InterPro" id="IPR031327">
    <property type="entry name" value="MCM"/>
</dbReference>
<evidence type="ECO:0000256" key="14">
    <source>
        <dbReference type="RuleBase" id="RU004070"/>
    </source>
</evidence>
<dbReference type="InterPro" id="IPR003593">
    <property type="entry name" value="AAA+_ATPase"/>
</dbReference>
<dbReference type="GO" id="GO:0043596">
    <property type="term" value="C:nuclear replication fork"/>
    <property type="evidence" value="ECO:0007669"/>
    <property type="project" value="UniProtKB-ARBA"/>
</dbReference>
<evidence type="ECO:0000259" key="16">
    <source>
        <dbReference type="PROSITE" id="PS50051"/>
    </source>
</evidence>
<keyword evidence="5" id="KW-0227">DNA damage</keyword>
<dbReference type="Gene3D" id="2.40.50.140">
    <property type="entry name" value="Nucleic acid-binding proteins"/>
    <property type="match status" value="1"/>
</dbReference>
<evidence type="ECO:0000256" key="13">
    <source>
        <dbReference type="ARBA" id="ARBA00047995"/>
    </source>
</evidence>
<dbReference type="InterPro" id="IPR058768">
    <property type="entry name" value="MCM9_N"/>
</dbReference>
<evidence type="ECO:0000313" key="17">
    <source>
        <dbReference type="EMBL" id="TPX77122.1"/>
    </source>
</evidence>
<keyword evidence="10" id="KW-0234">DNA repair</keyword>
<keyword evidence="4 14" id="KW-0547">Nucleotide-binding</keyword>
<dbReference type="FunFam" id="3.40.50.300:FF:000671">
    <property type="entry name" value="DNA helicase MCM9 isoform X1"/>
    <property type="match status" value="1"/>
</dbReference>
<dbReference type="InterPro" id="IPR027417">
    <property type="entry name" value="P-loop_NTPase"/>
</dbReference>
<dbReference type="GO" id="GO:0000724">
    <property type="term" value="P:double-strand break repair via homologous recombination"/>
    <property type="evidence" value="ECO:0007669"/>
    <property type="project" value="TreeGrafter"/>
</dbReference>
<dbReference type="PANTHER" id="PTHR11630">
    <property type="entry name" value="DNA REPLICATION LICENSING FACTOR MCM FAMILY MEMBER"/>
    <property type="match status" value="1"/>
</dbReference>
<dbReference type="GO" id="GO:0005656">
    <property type="term" value="C:nuclear pre-replicative complex"/>
    <property type="evidence" value="ECO:0007669"/>
    <property type="project" value="UniProtKB-ARBA"/>
</dbReference>
<evidence type="ECO:0000256" key="2">
    <source>
        <dbReference type="ARBA" id="ARBA00008010"/>
    </source>
</evidence>
<dbReference type="Pfam" id="PF00493">
    <property type="entry name" value="MCM"/>
    <property type="match status" value="1"/>
</dbReference>
<name>A0A507FLK1_9FUNG</name>
<dbReference type="SUPFAM" id="SSF50249">
    <property type="entry name" value="Nucleic acid-binding proteins"/>
    <property type="match status" value="1"/>
</dbReference>
<dbReference type="AlphaFoldDB" id="A0A507FLK1"/>
<sequence length="720" mass="79200">MSQLVRDREMEMALVGQMAVDLVSMHLPEIISILTAADASLHYALEIDMSIYIETNAFVCNHILQRPGESLPLLDKALVLAQSRVMDNSADQHIMSVKPLSHVRCTRLPQVPDLQLQRIPRSMHVGKLVNMVGTVIRTGMVKMMDTRRVFQCLTCKGRFTVPVEREIGYQVTKPTKCQVRVDMGGGVVEPSDCDGKKFKEIQMEAGNSPGDCRDYQEIKVQEQVTKLALGTIPRSILVLLEDDLADTCKPGDDVSIVGTVTRRWQNLNAGDRAETEIVLVANHVRVHNEQRSNLLLTDELKAEFAGFWDDLEDQPINARNFIVSSFSPKIVGMSLIKLAVMLVLCGGVSKVDKSGMKMRGDSHILLVGDPGTGKSQFLRYAARISPRSVLTTGIGSTSAGLTVSAVKDSGEWQLEAGALVLADRGLCCVDEFGSIKEQDKTAIHEAMEQQTISVAKAGLVCKLNTRCSILAATNPKGKYDPNQTMEVNIALGSPLLSRFDLILTLLDTNNVEWDKTVSSFILGITEDMVEVENRPLKGRKLWDADKLQAYLTFVKSRFNPVLTEPANEILKRYYQIQRGSDLRNAARTTIRLLESMIRLAQSHARLMFRNEVTVQDAVSYPFSFKIAAINAIMLVEISMNSTGLDGVQSTLHSTFPEDGMSEYLAKERTFLNRLGLSHLASDSIAAETEAAGGGASGKAHPNASEEDGDLHDSEGSQFST</sequence>
<dbReference type="GO" id="GO:0006279">
    <property type="term" value="P:premeiotic DNA replication"/>
    <property type="evidence" value="ECO:0007669"/>
    <property type="project" value="UniProtKB-ARBA"/>
</dbReference>
<organism evidence="17 18">
    <name type="scientific">Chytriomyces confervae</name>
    <dbReference type="NCBI Taxonomy" id="246404"/>
    <lineage>
        <taxon>Eukaryota</taxon>
        <taxon>Fungi</taxon>
        <taxon>Fungi incertae sedis</taxon>
        <taxon>Chytridiomycota</taxon>
        <taxon>Chytridiomycota incertae sedis</taxon>
        <taxon>Chytridiomycetes</taxon>
        <taxon>Chytridiales</taxon>
        <taxon>Chytriomycetaceae</taxon>
        <taxon>Chytriomyces</taxon>
    </lineage>
</organism>
<feature type="domain" description="MCM C-terminal AAA(+) ATPase" evidence="16">
    <location>
        <begin position="318"/>
        <end position="521"/>
    </location>
</feature>
<dbReference type="EMBL" id="QEAP01000028">
    <property type="protein sequence ID" value="TPX77122.1"/>
    <property type="molecule type" value="Genomic_DNA"/>
</dbReference>
<evidence type="ECO:0000256" key="9">
    <source>
        <dbReference type="ARBA" id="ARBA00023125"/>
    </source>
</evidence>
<feature type="region of interest" description="Disordered" evidence="15">
    <location>
        <begin position="687"/>
        <end position="720"/>
    </location>
</feature>
<keyword evidence="6" id="KW-0378">Hydrolase</keyword>
<evidence type="ECO:0000256" key="4">
    <source>
        <dbReference type="ARBA" id="ARBA00022741"/>
    </source>
</evidence>
<dbReference type="Pfam" id="PF17207">
    <property type="entry name" value="MCM_OB"/>
    <property type="match status" value="1"/>
</dbReference>
<evidence type="ECO:0000256" key="6">
    <source>
        <dbReference type="ARBA" id="ARBA00022801"/>
    </source>
</evidence>
<evidence type="ECO:0000256" key="10">
    <source>
        <dbReference type="ARBA" id="ARBA00023204"/>
    </source>
</evidence>
<dbReference type="InterPro" id="IPR001208">
    <property type="entry name" value="MCM_dom"/>
</dbReference>
<evidence type="ECO:0000256" key="11">
    <source>
        <dbReference type="ARBA" id="ARBA00023242"/>
    </source>
</evidence>
<comment type="catalytic activity">
    <reaction evidence="13">
        <text>ATP + H2O = ADP + phosphate + H(+)</text>
        <dbReference type="Rhea" id="RHEA:13065"/>
        <dbReference type="ChEBI" id="CHEBI:15377"/>
        <dbReference type="ChEBI" id="CHEBI:15378"/>
        <dbReference type="ChEBI" id="CHEBI:30616"/>
        <dbReference type="ChEBI" id="CHEBI:43474"/>
        <dbReference type="ChEBI" id="CHEBI:456216"/>
        <dbReference type="EC" id="3.6.4.12"/>
    </reaction>
</comment>
<evidence type="ECO:0000256" key="15">
    <source>
        <dbReference type="SAM" id="MobiDB-lite"/>
    </source>
</evidence>
<keyword evidence="7" id="KW-0347">Helicase</keyword>
<proteinExistence type="inferred from homology"/>
<dbReference type="GO" id="GO:0016787">
    <property type="term" value="F:hydrolase activity"/>
    <property type="evidence" value="ECO:0007669"/>
    <property type="project" value="UniProtKB-KW"/>
</dbReference>
<keyword evidence="9 14" id="KW-0238">DNA-binding</keyword>
<dbReference type="SMART" id="SM00350">
    <property type="entry name" value="MCM"/>
    <property type="match status" value="1"/>
</dbReference>
<comment type="similarity">
    <text evidence="2 14">Belongs to the MCM family.</text>
</comment>
<dbReference type="Pfam" id="PF17855">
    <property type="entry name" value="MCM_lid"/>
    <property type="match status" value="1"/>
</dbReference>
<dbReference type="PRINTS" id="PR01657">
    <property type="entry name" value="MCMFAMILY"/>
</dbReference>
<evidence type="ECO:0000256" key="7">
    <source>
        <dbReference type="ARBA" id="ARBA00022806"/>
    </source>
</evidence>
<comment type="caution">
    <text evidence="17">The sequence shown here is derived from an EMBL/GenBank/DDBJ whole genome shotgun (WGS) entry which is preliminary data.</text>
</comment>
<reference evidence="17 18" key="1">
    <citation type="journal article" date="2019" name="Sci. Rep.">
        <title>Comparative genomics of chytrid fungi reveal insights into the obligate biotrophic and pathogenic lifestyle of Synchytrium endobioticum.</title>
        <authorList>
            <person name="van de Vossenberg B.T.L.H."/>
            <person name="Warris S."/>
            <person name="Nguyen H.D.T."/>
            <person name="van Gent-Pelzer M.P.E."/>
            <person name="Joly D.L."/>
            <person name="van de Geest H.C."/>
            <person name="Bonants P.J.M."/>
            <person name="Smith D.S."/>
            <person name="Levesque C.A."/>
            <person name="van der Lee T.A.J."/>
        </authorList>
    </citation>
    <scope>NUCLEOTIDE SEQUENCE [LARGE SCALE GENOMIC DNA]</scope>
    <source>
        <strain evidence="17 18">CBS 675.73</strain>
    </source>
</reference>
<evidence type="ECO:0000313" key="18">
    <source>
        <dbReference type="Proteomes" id="UP000320333"/>
    </source>
</evidence>
<dbReference type="GO" id="GO:0017116">
    <property type="term" value="F:single-stranded DNA helicase activity"/>
    <property type="evidence" value="ECO:0007669"/>
    <property type="project" value="TreeGrafter"/>
</dbReference>
<evidence type="ECO:0000256" key="8">
    <source>
        <dbReference type="ARBA" id="ARBA00022840"/>
    </source>
</evidence>
<dbReference type="STRING" id="246404.A0A507FLK1"/>
<dbReference type="InterPro" id="IPR033762">
    <property type="entry name" value="MCM_OB"/>
</dbReference>
<keyword evidence="18" id="KW-1185">Reference proteome</keyword>
<dbReference type="Pfam" id="PF26066">
    <property type="entry name" value="MCM9_N"/>
    <property type="match status" value="1"/>
</dbReference>
<keyword evidence="11" id="KW-0539">Nucleus</keyword>
<dbReference type="Gene3D" id="2.20.28.10">
    <property type="match status" value="1"/>
</dbReference>
<dbReference type="PROSITE" id="PS50051">
    <property type="entry name" value="MCM_2"/>
    <property type="match status" value="1"/>
</dbReference>
<dbReference type="OrthoDB" id="6274823at2759"/>
<dbReference type="GO" id="GO:0042555">
    <property type="term" value="C:MCM complex"/>
    <property type="evidence" value="ECO:0007669"/>
    <property type="project" value="UniProtKB-ARBA"/>
</dbReference>
<dbReference type="GO" id="GO:0031261">
    <property type="term" value="C:DNA replication preinitiation complex"/>
    <property type="evidence" value="ECO:0007669"/>
    <property type="project" value="UniProtKB-ARBA"/>
</dbReference>
<dbReference type="SMART" id="SM00382">
    <property type="entry name" value="AAA"/>
    <property type="match status" value="1"/>
</dbReference>
<accession>A0A507FLK1</accession>
<dbReference type="PANTHER" id="PTHR11630:SF48">
    <property type="entry name" value="DNA HELICASE MCM9"/>
    <property type="match status" value="1"/>
</dbReference>
<dbReference type="GO" id="GO:0003697">
    <property type="term" value="F:single-stranded DNA binding"/>
    <property type="evidence" value="ECO:0007669"/>
    <property type="project" value="TreeGrafter"/>
</dbReference>
<dbReference type="Proteomes" id="UP000320333">
    <property type="component" value="Unassembled WGS sequence"/>
</dbReference>
<protein>
    <recommendedName>
        <fullName evidence="3">DNA helicase</fullName>
        <ecNumber evidence="3">3.6.4.12</ecNumber>
    </recommendedName>
    <alternativeName>
        <fullName evidence="12">Minichromosome maintenance 9</fullName>
    </alternativeName>
</protein>
<evidence type="ECO:0000256" key="12">
    <source>
        <dbReference type="ARBA" id="ARBA00042301"/>
    </source>
</evidence>
<gene>
    <name evidence="17" type="ORF">CcCBS67573_g01613</name>
</gene>
<dbReference type="SUPFAM" id="SSF52540">
    <property type="entry name" value="P-loop containing nucleoside triphosphate hydrolases"/>
    <property type="match status" value="1"/>
</dbReference>